<keyword evidence="1" id="KW-0732">Signal</keyword>
<reference evidence="2 3" key="2">
    <citation type="submission" date="2018-11" db="EMBL/GenBank/DDBJ databases">
        <authorList>
            <consortium name="Pathogen Informatics"/>
        </authorList>
    </citation>
    <scope>NUCLEOTIDE SEQUENCE [LARGE SCALE GENOMIC DNA]</scope>
</reference>
<evidence type="ECO:0000313" key="3">
    <source>
        <dbReference type="Proteomes" id="UP000280834"/>
    </source>
</evidence>
<sequence>MHLLITDFLNLYLLCSSCPQCNMIVSAATDDISKDMRGVGIDVHLVVN</sequence>
<organism evidence="4">
    <name type="scientific">Brugia timori</name>
    <dbReference type="NCBI Taxonomy" id="42155"/>
    <lineage>
        <taxon>Eukaryota</taxon>
        <taxon>Metazoa</taxon>
        <taxon>Ecdysozoa</taxon>
        <taxon>Nematoda</taxon>
        <taxon>Chromadorea</taxon>
        <taxon>Rhabditida</taxon>
        <taxon>Spirurina</taxon>
        <taxon>Spiruromorpha</taxon>
        <taxon>Filarioidea</taxon>
        <taxon>Onchocercidae</taxon>
        <taxon>Brugia</taxon>
    </lineage>
</organism>
<protein>
    <submittedName>
        <fullName evidence="4">40S ribosomal protein S18</fullName>
    </submittedName>
</protein>
<accession>A0A0R3QWS7</accession>
<feature type="signal peptide" evidence="1">
    <location>
        <begin position="1"/>
        <end position="17"/>
    </location>
</feature>
<dbReference type="EMBL" id="UZAG01017437">
    <property type="protein sequence ID" value="VDO34694.1"/>
    <property type="molecule type" value="Genomic_DNA"/>
</dbReference>
<reference evidence="4" key="1">
    <citation type="submission" date="2017-02" db="UniProtKB">
        <authorList>
            <consortium name="WormBaseParasite"/>
        </authorList>
    </citation>
    <scope>IDENTIFICATION</scope>
</reference>
<dbReference type="AlphaFoldDB" id="A0A0R3QWS7"/>
<name>A0A0R3QWS7_9BILA</name>
<proteinExistence type="predicted"/>
<dbReference type="Proteomes" id="UP000280834">
    <property type="component" value="Unassembled WGS sequence"/>
</dbReference>
<evidence type="ECO:0000256" key="1">
    <source>
        <dbReference type="SAM" id="SignalP"/>
    </source>
</evidence>
<evidence type="ECO:0000313" key="4">
    <source>
        <dbReference type="WBParaSite" id="BTMF_0001219301-mRNA-1"/>
    </source>
</evidence>
<evidence type="ECO:0000313" key="2">
    <source>
        <dbReference type="EMBL" id="VDO34694.1"/>
    </source>
</evidence>
<feature type="chain" id="PRO_5043130924" evidence="1">
    <location>
        <begin position="18"/>
        <end position="48"/>
    </location>
</feature>
<keyword evidence="3" id="KW-1185">Reference proteome</keyword>
<gene>
    <name evidence="2" type="ORF">BTMF_LOCUS10213</name>
</gene>
<dbReference type="WBParaSite" id="BTMF_0001219301-mRNA-1">
    <property type="protein sequence ID" value="BTMF_0001219301-mRNA-1"/>
    <property type="gene ID" value="BTMF_0001219301"/>
</dbReference>